<dbReference type="PANTHER" id="PTHR33112">
    <property type="entry name" value="DOMAIN PROTEIN, PUTATIVE-RELATED"/>
    <property type="match status" value="1"/>
</dbReference>
<evidence type="ECO:0000313" key="3">
    <source>
        <dbReference type="Proteomes" id="UP001498421"/>
    </source>
</evidence>
<dbReference type="PANTHER" id="PTHR33112:SF16">
    <property type="entry name" value="HETEROKARYON INCOMPATIBILITY DOMAIN-CONTAINING PROTEIN"/>
    <property type="match status" value="1"/>
</dbReference>
<accession>A0ABR1I8A2</accession>
<keyword evidence="3" id="KW-1185">Reference proteome</keyword>
<protein>
    <recommendedName>
        <fullName evidence="1">Heterokaryon incompatibility domain-containing protein</fullName>
    </recommendedName>
</protein>
<dbReference type="Pfam" id="PF06985">
    <property type="entry name" value="HET"/>
    <property type="match status" value="1"/>
</dbReference>
<organism evidence="2 3">
    <name type="scientific">Neonectria magnoliae</name>
    <dbReference type="NCBI Taxonomy" id="2732573"/>
    <lineage>
        <taxon>Eukaryota</taxon>
        <taxon>Fungi</taxon>
        <taxon>Dikarya</taxon>
        <taxon>Ascomycota</taxon>
        <taxon>Pezizomycotina</taxon>
        <taxon>Sordariomycetes</taxon>
        <taxon>Hypocreomycetidae</taxon>
        <taxon>Hypocreales</taxon>
        <taxon>Nectriaceae</taxon>
        <taxon>Neonectria</taxon>
    </lineage>
</organism>
<evidence type="ECO:0000259" key="1">
    <source>
        <dbReference type="Pfam" id="PF06985"/>
    </source>
</evidence>
<name>A0ABR1I8A2_9HYPO</name>
<comment type="caution">
    <text evidence="2">The sequence shown here is derived from an EMBL/GenBank/DDBJ whole genome shotgun (WGS) entry which is preliminary data.</text>
</comment>
<gene>
    <name evidence="2" type="ORF">QQZ08_004387</name>
</gene>
<evidence type="ECO:0000313" key="2">
    <source>
        <dbReference type="EMBL" id="KAK7429172.1"/>
    </source>
</evidence>
<dbReference type="InterPro" id="IPR010730">
    <property type="entry name" value="HET"/>
</dbReference>
<dbReference type="EMBL" id="JAZAVK010000032">
    <property type="protein sequence ID" value="KAK7429172.1"/>
    <property type="molecule type" value="Genomic_DNA"/>
</dbReference>
<proteinExistence type="predicted"/>
<sequence length="787" mass="86611">MAFPRFSDAGSRPELGPGHLCAVCGEIPLHALPFEDEDAYPHHLSLDALEQSGTSCAMCALLYWAAGCTLLDYGGMTSFQTIYTSSGDQLSAKSTQSNYGKYGMRALENGAVILDFSAPVGDYQPPIQADLKSTFPSGTIMKDGEAKPLRPWLFGNWYKSGFVDGKQLLMVGLGVRLGISGKIEDSIDYSGETVSLRGSHLRFRTDQDISFIPGRLRAADSGSSYAFAKLKGWLNICDNHHQCLSVDIPRTLPTRVLDVATNNDRIFLRETAGQKGKYLALSHSWGSTHRLTLTTANLETLLNDGILLADIPKTFQDAVKIARELNVAYVWIDSLCIIQDDAADWEAEASRMGSVYADSYLTVAALSSKDDSSGCFPDTSTRYDEPFISMDVRSTGRRCFSHAAPVARWEDGQNLPTLSARCTWATDEVADFQGRHTSWLYITPEWMPPSLKRSPNTYLLGEFGGTFDPIAEEPLSKRGWTLQERLLSPRTIHYGRTEMYWECQGCVFAEDGALVRRGFTTPSDLWAPTLREPGKDRNWRWMRLVEQYSTRKLTVDSDKLPALSGLANLVASKTGDAYLAGLWKSNLVNELNWAIKADEPTHHCTDTAHDAAMPPATKSAVKYPAEYRAPSWSWASLDAEIDYHSLGDELLATCVGVQVTPMGKDAFGRVKAGRLRMKGPVYELSPRTFEGREGVVHPLQTGVHAVWSDGKNGVFGKEASRKGIAHFDTQPTFPSRALFLDATYALILKEGPEGAFTRIGKATFTGEIGKADKADVPSGAIREVIII</sequence>
<dbReference type="Proteomes" id="UP001498421">
    <property type="component" value="Unassembled WGS sequence"/>
</dbReference>
<feature type="domain" description="Heterokaryon incompatibility" evidence="1">
    <location>
        <begin position="278"/>
        <end position="484"/>
    </location>
</feature>
<reference evidence="2 3" key="1">
    <citation type="journal article" date="2025" name="Microbiol. Resour. Announc.">
        <title>Draft genome sequences for Neonectria magnoliae and Neonectria punicea, canker pathogens of Liriodendron tulipifera and Acer saccharum in West Virginia.</title>
        <authorList>
            <person name="Petronek H.M."/>
            <person name="Kasson M.T."/>
            <person name="Metheny A.M."/>
            <person name="Stauder C.M."/>
            <person name="Lovett B."/>
            <person name="Lynch S.C."/>
            <person name="Garnas J.R."/>
            <person name="Kasson L.R."/>
            <person name="Stajich J.E."/>
        </authorList>
    </citation>
    <scope>NUCLEOTIDE SEQUENCE [LARGE SCALE GENOMIC DNA]</scope>
    <source>
        <strain evidence="2 3">NRRL 64651</strain>
    </source>
</reference>